<feature type="region of interest" description="Disordered" evidence="5">
    <location>
        <begin position="390"/>
        <end position="454"/>
    </location>
</feature>
<evidence type="ECO:0000313" key="7">
    <source>
        <dbReference type="EMBL" id="KAJ0399835.1"/>
    </source>
</evidence>
<feature type="region of interest" description="Disordered" evidence="5">
    <location>
        <begin position="85"/>
        <end position="142"/>
    </location>
</feature>
<feature type="compositionally biased region" description="Low complexity" evidence="5">
    <location>
        <begin position="261"/>
        <end position="280"/>
    </location>
</feature>
<comment type="caution">
    <text evidence="7">The sequence shown here is derived from an EMBL/GenBank/DDBJ whole genome shotgun (WGS) entry which is preliminary data.</text>
</comment>
<feature type="domain" description="WW" evidence="6">
    <location>
        <begin position="155"/>
        <end position="189"/>
    </location>
</feature>
<dbReference type="Gene3D" id="2.20.70.10">
    <property type="match status" value="2"/>
</dbReference>
<feature type="region of interest" description="Disordered" evidence="5">
    <location>
        <begin position="754"/>
        <end position="787"/>
    </location>
</feature>
<dbReference type="Proteomes" id="UP001209570">
    <property type="component" value="Unassembled WGS sequence"/>
</dbReference>
<gene>
    <name evidence="7" type="ORF">P43SY_008141</name>
</gene>
<accession>A0AAD5M0E6</accession>
<feature type="repeat" description="ANK" evidence="3">
    <location>
        <begin position="665"/>
        <end position="697"/>
    </location>
</feature>
<feature type="region of interest" description="Disordered" evidence="5">
    <location>
        <begin position="254"/>
        <end position="295"/>
    </location>
</feature>
<feature type="domain" description="WW" evidence="6">
    <location>
        <begin position="43"/>
        <end position="76"/>
    </location>
</feature>
<keyword evidence="8" id="KW-1185">Reference proteome</keyword>
<proteinExistence type="inferred from homology"/>
<dbReference type="SUPFAM" id="SSF51045">
    <property type="entry name" value="WW domain"/>
    <property type="match status" value="2"/>
</dbReference>
<dbReference type="InterPro" id="IPR016655">
    <property type="entry name" value="PFD3"/>
</dbReference>
<dbReference type="PROSITE" id="PS50020">
    <property type="entry name" value="WW_DOMAIN_2"/>
    <property type="match status" value="2"/>
</dbReference>
<evidence type="ECO:0000256" key="1">
    <source>
        <dbReference type="ARBA" id="ARBA00010048"/>
    </source>
</evidence>
<dbReference type="SUPFAM" id="SSF48403">
    <property type="entry name" value="Ankyrin repeat"/>
    <property type="match status" value="1"/>
</dbReference>
<evidence type="ECO:0000256" key="3">
    <source>
        <dbReference type="PROSITE-ProRule" id="PRU00023"/>
    </source>
</evidence>
<evidence type="ECO:0000313" key="8">
    <source>
        <dbReference type="Proteomes" id="UP001209570"/>
    </source>
</evidence>
<feature type="compositionally biased region" description="Basic residues" evidence="5">
    <location>
        <begin position="772"/>
        <end position="786"/>
    </location>
</feature>
<evidence type="ECO:0000256" key="2">
    <source>
        <dbReference type="ARBA" id="ARBA00023186"/>
    </source>
</evidence>
<dbReference type="GO" id="GO:0015631">
    <property type="term" value="F:tubulin binding"/>
    <property type="evidence" value="ECO:0007669"/>
    <property type="project" value="TreeGrafter"/>
</dbReference>
<dbReference type="InterPro" id="IPR002110">
    <property type="entry name" value="Ankyrin_rpt"/>
</dbReference>
<feature type="compositionally biased region" description="Polar residues" evidence="5">
    <location>
        <begin position="92"/>
        <end position="108"/>
    </location>
</feature>
<dbReference type="GO" id="GO:0006457">
    <property type="term" value="P:protein folding"/>
    <property type="evidence" value="ECO:0007669"/>
    <property type="project" value="InterPro"/>
</dbReference>
<evidence type="ECO:0000259" key="6">
    <source>
        <dbReference type="PROSITE" id="PS50020"/>
    </source>
</evidence>
<protein>
    <recommendedName>
        <fullName evidence="6">WW domain-containing protein</fullName>
    </recommendedName>
</protein>
<evidence type="ECO:0000256" key="4">
    <source>
        <dbReference type="SAM" id="Coils"/>
    </source>
</evidence>
<dbReference type="PROSITE" id="PS50297">
    <property type="entry name" value="ANK_REP_REGION"/>
    <property type="match status" value="2"/>
</dbReference>
<dbReference type="SMART" id="SM00248">
    <property type="entry name" value="ANK"/>
    <property type="match status" value="3"/>
</dbReference>
<dbReference type="PROSITE" id="PS50088">
    <property type="entry name" value="ANK_REPEAT"/>
    <property type="match status" value="2"/>
</dbReference>
<dbReference type="AlphaFoldDB" id="A0AAD5M0E6"/>
<keyword evidence="3" id="KW-0040">ANK repeat</keyword>
<feature type="coiled-coil region" evidence="4">
    <location>
        <begin position="314"/>
        <end position="370"/>
    </location>
</feature>
<dbReference type="InterPro" id="IPR036770">
    <property type="entry name" value="Ankyrin_rpt-contain_sf"/>
</dbReference>
<comment type="similarity">
    <text evidence="1">Belongs to the prefoldin subunit alpha family.</text>
</comment>
<dbReference type="InterPro" id="IPR036020">
    <property type="entry name" value="WW_dom_sf"/>
</dbReference>
<sequence>MDPNDAMASSDENADAWELRQDESTGHGYYYNRVTGDIVWEDGQTTSAWTEAYDESGAVYYVNMETSETTWEAPPGFISSSFAAERHEAPTAPSSPAKTSARRPSTAEQMKRLNALLSGDDDDDDDNTNGESLEGSNNNGAVEATEPLESVPAHDATATNWMMVINESDGVPYYYNYVTGECVWEPPAEYLAHLESQQEEATPHLPTDMLAAPEVDATQAVDLSDHVTPEVEDKVRRAIDSVSKTPVGSSRLLLVRTPTLRGSRPSSSSGSTARRPTSASLTQEAQPATEAPADSPVDVLQLEPEETAVEALVVEDAQGDLLRQEALLQELHVEESALVLQCIIRCFLARRRVSRRRKERQRQLQLEENEIAHSATSFEEMPFSVAAPVEGDADAHQEASQAEGETAASFEETPASVAAPVEGDADAHQEASQAEGETAASFEETPASVAAPRLTSATTEALVQELQKILTRDEQTRVDILGRERRRRIEKTLSTVRTSERRMQSHIEAIELALVEAGSNDGQSQATDRRRLQAQYLSRLRKRRNELLALVAVWEQRAQASTSGSVDDEYECRSQQRLLTIASDLGATTRQLLYCAGDTLLHGAAWKGCEPVVQFLIDELKVAVNVVDNTITRSTPLHEACRAGHEDVVQLLLSRGAALDAQDQAGDTPLHVSCRLGLIRIVQTLVAAGESLSVDDAGEDSEAIGACLAQTRSWVDCFNLCNGKRQRAMDLVTLPSLKESLQYYSQDLLARHSAHEPSGQATSARPEPSAATKKKPAKKKTKAKLHMRSDSMALAASLVLHA</sequence>
<keyword evidence="2" id="KW-0143">Chaperone</keyword>
<dbReference type="EMBL" id="JAKCXM010000170">
    <property type="protein sequence ID" value="KAJ0399835.1"/>
    <property type="molecule type" value="Genomic_DNA"/>
</dbReference>
<dbReference type="Gene3D" id="1.25.40.20">
    <property type="entry name" value="Ankyrin repeat-containing domain"/>
    <property type="match status" value="1"/>
</dbReference>
<name>A0AAD5M0E6_PYTIN</name>
<dbReference type="GO" id="GO:0007021">
    <property type="term" value="P:tubulin complex assembly"/>
    <property type="evidence" value="ECO:0007669"/>
    <property type="project" value="TreeGrafter"/>
</dbReference>
<feature type="compositionally biased region" description="Acidic residues" evidence="5">
    <location>
        <begin position="119"/>
        <end position="128"/>
    </location>
</feature>
<evidence type="ECO:0000256" key="5">
    <source>
        <dbReference type="SAM" id="MobiDB-lite"/>
    </source>
</evidence>
<dbReference type="GO" id="GO:0005737">
    <property type="term" value="C:cytoplasm"/>
    <property type="evidence" value="ECO:0007669"/>
    <property type="project" value="TreeGrafter"/>
</dbReference>
<dbReference type="InterPro" id="IPR001202">
    <property type="entry name" value="WW_dom"/>
</dbReference>
<dbReference type="GO" id="GO:0016272">
    <property type="term" value="C:prefoldin complex"/>
    <property type="evidence" value="ECO:0007669"/>
    <property type="project" value="InterPro"/>
</dbReference>
<dbReference type="PANTHER" id="PTHR12409:SF0">
    <property type="entry name" value="PREFOLDIN SUBUNIT 3"/>
    <property type="match status" value="1"/>
</dbReference>
<dbReference type="SMART" id="SM00456">
    <property type="entry name" value="WW"/>
    <property type="match status" value="3"/>
</dbReference>
<dbReference type="GO" id="GO:0007017">
    <property type="term" value="P:microtubule-based process"/>
    <property type="evidence" value="ECO:0007669"/>
    <property type="project" value="TreeGrafter"/>
</dbReference>
<dbReference type="Pfam" id="PF00397">
    <property type="entry name" value="WW"/>
    <property type="match status" value="1"/>
</dbReference>
<feature type="region of interest" description="Disordered" evidence="5">
    <location>
        <begin position="1"/>
        <end position="20"/>
    </location>
</feature>
<feature type="compositionally biased region" description="Low complexity" evidence="5">
    <location>
        <begin position="129"/>
        <end position="140"/>
    </location>
</feature>
<dbReference type="PANTHER" id="PTHR12409">
    <property type="entry name" value="PREFOLDIN SUBUNIT 3"/>
    <property type="match status" value="1"/>
</dbReference>
<keyword evidence="4" id="KW-0175">Coiled coil</keyword>
<dbReference type="Pfam" id="PF12796">
    <property type="entry name" value="Ank_2"/>
    <property type="match status" value="1"/>
</dbReference>
<reference evidence="7" key="1">
    <citation type="submission" date="2021-12" db="EMBL/GenBank/DDBJ databases">
        <title>Prjna785345.</title>
        <authorList>
            <person name="Rujirawat T."/>
            <person name="Krajaejun T."/>
        </authorList>
    </citation>
    <scope>NUCLEOTIDE SEQUENCE</scope>
    <source>
        <strain evidence="7">Pi057C3</strain>
    </source>
</reference>
<feature type="repeat" description="ANK" evidence="3">
    <location>
        <begin position="632"/>
        <end position="664"/>
    </location>
</feature>
<dbReference type="PROSITE" id="PS50096">
    <property type="entry name" value="IQ"/>
    <property type="match status" value="1"/>
</dbReference>
<dbReference type="CDD" id="cd00201">
    <property type="entry name" value="WW"/>
    <property type="match status" value="2"/>
</dbReference>
<organism evidence="7 8">
    <name type="scientific">Pythium insidiosum</name>
    <name type="common">Pythiosis disease agent</name>
    <dbReference type="NCBI Taxonomy" id="114742"/>
    <lineage>
        <taxon>Eukaryota</taxon>
        <taxon>Sar</taxon>
        <taxon>Stramenopiles</taxon>
        <taxon>Oomycota</taxon>
        <taxon>Peronosporomycetes</taxon>
        <taxon>Pythiales</taxon>
        <taxon>Pythiaceae</taxon>
        <taxon>Pythium</taxon>
    </lineage>
</organism>